<name>A0A423XU08_9ENTR</name>
<dbReference type="Pfam" id="PF10145">
    <property type="entry name" value="PhageMin_Tail"/>
    <property type="match status" value="1"/>
</dbReference>
<protein>
    <submittedName>
        <fullName evidence="3">Phage tail tape measure protein</fullName>
    </submittedName>
</protein>
<dbReference type="AlphaFoldDB" id="A0A423XU08"/>
<evidence type="ECO:0000259" key="2">
    <source>
        <dbReference type="Pfam" id="PF10145"/>
    </source>
</evidence>
<proteinExistence type="predicted"/>
<dbReference type="NCBIfam" id="TIGR01760">
    <property type="entry name" value="tape_meas_TP901"/>
    <property type="match status" value="1"/>
</dbReference>
<feature type="domain" description="Phage tail tape measure protein" evidence="2">
    <location>
        <begin position="89"/>
        <end position="288"/>
    </location>
</feature>
<dbReference type="PANTHER" id="PTHR37813">
    <property type="entry name" value="FELS-2 PROPHAGE PROTEIN"/>
    <property type="match status" value="1"/>
</dbReference>
<accession>A0A423XU08</accession>
<dbReference type="PANTHER" id="PTHR37813:SF1">
    <property type="entry name" value="FELS-2 PROPHAGE PROTEIN"/>
    <property type="match status" value="1"/>
</dbReference>
<gene>
    <name evidence="3" type="ORF">C3E80_16590</name>
</gene>
<evidence type="ECO:0000313" key="4">
    <source>
        <dbReference type="Proteomes" id="UP000285793"/>
    </source>
</evidence>
<dbReference type="InterPro" id="IPR010090">
    <property type="entry name" value="Phage_tape_meas"/>
</dbReference>
<dbReference type="RefSeq" id="WP_123948880.1">
    <property type="nucleotide sequence ID" value="NZ_PQJL01000016.1"/>
</dbReference>
<dbReference type="EMBL" id="PQJL01000016">
    <property type="protein sequence ID" value="ROW59995.1"/>
    <property type="molecule type" value="Genomic_DNA"/>
</dbReference>
<comment type="caution">
    <text evidence="3">The sequence shown here is derived from an EMBL/GenBank/DDBJ whole genome shotgun (WGS) entry which is preliminary data.</text>
</comment>
<dbReference type="Proteomes" id="UP000285793">
    <property type="component" value="Unassembled WGS sequence"/>
</dbReference>
<evidence type="ECO:0000313" key="3">
    <source>
        <dbReference type="EMBL" id="ROW59995.1"/>
    </source>
</evidence>
<reference evidence="3 4" key="1">
    <citation type="journal article" date="2018" name="Front. Microbiol.">
        <title>An Investigation of an Acute Gastroenteritis Outbreak: Cronobacter sakazakii, a Potential Cause of Food-Borne Illness.</title>
        <authorList>
            <person name="Yong W."/>
            <person name="Guo B."/>
            <person name="Shi X."/>
            <person name="Cheng T."/>
            <person name="Chen M."/>
            <person name="Jiang X."/>
            <person name="Ye Y."/>
            <person name="Wang J."/>
            <person name="Xie G."/>
            <person name="Ding J."/>
        </authorList>
    </citation>
    <scope>NUCLEOTIDE SEQUENCE [LARGE SCALE GENOMIC DNA]</scope>
    <source>
        <strain evidence="3 4">S1</strain>
    </source>
</reference>
<evidence type="ECO:0000256" key="1">
    <source>
        <dbReference type="ARBA" id="ARBA00022612"/>
    </source>
</evidence>
<sequence>MADSFELKAIITAVDRLSAPLKGMQRQLKGFQKEFSGLTVGAGVAGSAILGAIAGASKEAMGLENNMADARKAIEELHDPKAFQKMTNDIVDMSTRLPMAAEGIAEIVAEAGNAGIPFNELTRFAEDATKAAVGFGMTAADAGHQLAVWRTSFKLTQDEVMTLSDQMNYLAMTGPTTEKKIGAVVTSVGNLATTAGVSTRDLAAIAATITGVGVDADVAGTGVQNFMLALTNANTGNAKAVLKAIGLTSEEVAKGMQKDSRGMMLRVLEGLSHVSKDKQAKGLEWLFGRESIKAIAPLLTNLDLLRKNFNAVSDASKYAGATQREYDSRVHTTEKQLQILKNQFTAMAITVGNEFLPMIVKAVDALKPFMTQGLEFIRQNPETVKSVAKLGAALLGVAAATGAVSRAIKIMNFAMNMSPAKAAIGLLVFGAYEIIEHWDEVGPVIKEVWQEIDNVVQKMGGWETAIKSMAALAALYIGVRFIANIRTAIGMQDGLTAAVGRTATAMKGIGTISLIAGLLELGQYAQKLEKEHPWLIKNFAADSLNSGFGLNDKMDKWGKQFHDFVYDKTGWQMPRADGYFSGQGYSPSIPLDRPVGGRSQSELTVTFENAPPGMRVIDPKSGDPFMSVKTDVAYSPFRNPR</sequence>
<keyword evidence="1" id="KW-1188">Viral release from host cell</keyword>
<organism evidence="3 4">
    <name type="scientific">Cronobacter malonaticus</name>
    <dbReference type="NCBI Taxonomy" id="413503"/>
    <lineage>
        <taxon>Bacteria</taxon>
        <taxon>Pseudomonadati</taxon>
        <taxon>Pseudomonadota</taxon>
        <taxon>Gammaproteobacteria</taxon>
        <taxon>Enterobacterales</taxon>
        <taxon>Enterobacteriaceae</taxon>
        <taxon>Cronobacter</taxon>
    </lineage>
</organism>